<evidence type="ECO:0008006" key="3">
    <source>
        <dbReference type="Google" id="ProtNLM"/>
    </source>
</evidence>
<accession>A0A511VC88</accession>
<organism evidence="1 2">
    <name type="scientific">Aneurinibacillus danicus</name>
    <dbReference type="NCBI Taxonomy" id="267746"/>
    <lineage>
        <taxon>Bacteria</taxon>
        <taxon>Bacillati</taxon>
        <taxon>Bacillota</taxon>
        <taxon>Bacilli</taxon>
        <taxon>Bacillales</taxon>
        <taxon>Paenibacillaceae</taxon>
        <taxon>Aneurinibacillus group</taxon>
        <taxon>Aneurinibacillus</taxon>
    </lineage>
</organism>
<dbReference type="OrthoDB" id="1980949at2"/>
<keyword evidence="2" id="KW-1185">Reference proteome</keyword>
<name>A0A511VC88_9BACL</name>
<dbReference type="AlphaFoldDB" id="A0A511VC88"/>
<proteinExistence type="predicted"/>
<evidence type="ECO:0000313" key="1">
    <source>
        <dbReference type="EMBL" id="GEN36474.1"/>
    </source>
</evidence>
<evidence type="ECO:0000313" key="2">
    <source>
        <dbReference type="Proteomes" id="UP000321157"/>
    </source>
</evidence>
<dbReference type="EMBL" id="BJXX01000190">
    <property type="protein sequence ID" value="GEN36474.1"/>
    <property type="molecule type" value="Genomic_DNA"/>
</dbReference>
<dbReference type="Proteomes" id="UP000321157">
    <property type="component" value="Unassembled WGS sequence"/>
</dbReference>
<protein>
    <recommendedName>
        <fullName evidence="3">Transposase</fullName>
    </recommendedName>
</protein>
<sequence length="59" mass="6893">MRHNLERTLDEMIEKVEARGKDEGKLEMIRKLFSLGIADIETLSKASDLPKEEMEKLLY</sequence>
<reference evidence="1 2" key="1">
    <citation type="submission" date="2019-07" db="EMBL/GenBank/DDBJ databases">
        <title>Whole genome shotgun sequence of Aneurinibacillus danicus NBRC 102444.</title>
        <authorList>
            <person name="Hosoyama A."/>
            <person name="Uohara A."/>
            <person name="Ohji S."/>
            <person name="Ichikawa N."/>
        </authorList>
    </citation>
    <scope>NUCLEOTIDE SEQUENCE [LARGE SCALE GENOMIC DNA]</scope>
    <source>
        <strain evidence="1 2">NBRC 102444</strain>
    </source>
</reference>
<comment type="caution">
    <text evidence="1">The sequence shown here is derived from an EMBL/GenBank/DDBJ whole genome shotgun (WGS) entry which is preliminary data.</text>
</comment>
<gene>
    <name evidence="1" type="ORF">ADA01nite_39340</name>
</gene>
<dbReference type="RefSeq" id="WP_146812112.1">
    <property type="nucleotide sequence ID" value="NZ_BJXX01000190.1"/>
</dbReference>